<dbReference type="RefSeq" id="WP_013555620.1">
    <property type="nucleotide sequence ID" value="NC_014958.1"/>
</dbReference>
<dbReference type="CDD" id="cd04301">
    <property type="entry name" value="NAT_SF"/>
    <property type="match status" value="1"/>
</dbReference>
<dbReference type="GO" id="GO:0016747">
    <property type="term" value="F:acyltransferase activity, transferring groups other than amino-acyl groups"/>
    <property type="evidence" value="ECO:0007669"/>
    <property type="project" value="InterPro"/>
</dbReference>
<dbReference type="AlphaFoldDB" id="E8U4X6"/>
<dbReference type="KEGG" id="dmr:Deima_0455"/>
<keyword evidence="1 4" id="KW-0808">Transferase</keyword>
<dbReference type="STRING" id="709986.Deima_0455"/>
<evidence type="ECO:0000259" key="3">
    <source>
        <dbReference type="PROSITE" id="PS51186"/>
    </source>
</evidence>
<dbReference type="SUPFAM" id="SSF55729">
    <property type="entry name" value="Acyl-CoA N-acyltransferases (Nat)"/>
    <property type="match status" value="1"/>
</dbReference>
<reference evidence="4 5" key="1">
    <citation type="journal article" date="2011" name="Stand. Genomic Sci.">
        <title>Complete genome sequence of Deinococcus maricopensis type strain (LB-34).</title>
        <authorList>
            <person name="Pukall R."/>
            <person name="Zeytun A."/>
            <person name="Lucas S."/>
            <person name="Lapidus A."/>
            <person name="Hammon N."/>
            <person name="Deshpande S."/>
            <person name="Nolan M."/>
            <person name="Cheng J.F."/>
            <person name="Pitluck S."/>
            <person name="Liolios K."/>
            <person name="Pagani I."/>
            <person name="Mikhailova N."/>
            <person name="Ivanova N."/>
            <person name="Mavromatis K."/>
            <person name="Pati A."/>
            <person name="Tapia R."/>
            <person name="Han C."/>
            <person name="Goodwin L."/>
            <person name="Chen A."/>
            <person name="Palaniappan K."/>
            <person name="Land M."/>
            <person name="Hauser L."/>
            <person name="Chang Y.J."/>
            <person name="Jeffries C.D."/>
            <person name="Brambilla E.M."/>
            <person name="Rohde M."/>
            <person name="Goker M."/>
            <person name="Detter J.C."/>
            <person name="Woyke T."/>
            <person name="Bristow J."/>
            <person name="Eisen J.A."/>
            <person name="Markowitz V."/>
            <person name="Hugenholtz P."/>
            <person name="Kyrpides N.C."/>
            <person name="Klenk H.P."/>
        </authorList>
    </citation>
    <scope>NUCLEOTIDE SEQUENCE [LARGE SCALE GENOMIC DNA]</scope>
    <source>
        <strain evidence="5">DSM 21211 / LMG 22137 / NRRL B-23946 / LB-34</strain>
    </source>
</reference>
<dbReference type="EMBL" id="CP002454">
    <property type="protein sequence ID" value="ADV66115.1"/>
    <property type="molecule type" value="Genomic_DNA"/>
</dbReference>
<keyword evidence="2" id="KW-0012">Acyltransferase</keyword>
<dbReference type="PROSITE" id="PS51186">
    <property type="entry name" value="GNAT"/>
    <property type="match status" value="1"/>
</dbReference>
<feature type="domain" description="N-acetyltransferase" evidence="3">
    <location>
        <begin position="4"/>
        <end position="174"/>
    </location>
</feature>
<reference evidence="5" key="2">
    <citation type="submission" date="2011-01" db="EMBL/GenBank/DDBJ databases">
        <title>The complete genome of Deinococcus maricopensis DSM 21211.</title>
        <authorList>
            <consortium name="US DOE Joint Genome Institute (JGI-PGF)"/>
            <person name="Lucas S."/>
            <person name="Copeland A."/>
            <person name="Lapidus A."/>
            <person name="Goodwin L."/>
            <person name="Pitluck S."/>
            <person name="Kyrpides N."/>
            <person name="Mavromatis K."/>
            <person name="Pagani I."/>
            <person name="Ivanova N."/>
            <person name="Ovchinnikova G."/>
            <person name="Zeytun A."/>
            <person name="Detter J.C."/>
            <person name="Han C."/>
            <person name="Land M."/>
            <person name="Hauser L."/>
            <person name="Markowitz V."/>
            <person name="Cheng J.-F."/>
            <person name="Hugenholtz P."/>
            <person name="Woyke T."/>
            <person name="Wu D."/>
            <person name="Pukall R."/>
            <person name="Gehrich-Schroeter G."/>
            <person name="Brambilla E."/>
            <person name="Klenk H.-P."/>
            <person name="Eisen J.A."/>
        </authorList>
    </citation>
    <scope>NUCLEOTIDE SEQUENCE [LARGE SCALE GENOMIC DNA]</scope>
    <source>
        <strain evidence="5">DSM 21211 / LMG 22137 / NRRL B-23946 / LB-34</strain>
    </source>
</reference>
<evidence type="ECO:0000256" key="1">
    <source>
        <dbReference type="ARBA" id="ARBA00022679"/>
    </source>
</evidence>
<dbReference type="HOGENOM" id="CLU_013985_18_2_0"/>
<organism evidence="4 5">
    <name type="scientific">Deinococcus maricopensis (strain DSM 21211 / LMG 22137 / NRRL B-23946 / LB-34)</name>
    <dbReference type="NCBI Taxonomy" id="709986"/>
    <lineage>
        <taxon>Bacteria</taxon>
        <taxon>Thermotogati</taxon>
        <taxon>Deinococcota</taxon>
        <taxon>Deinococci</taxon>
        <taxon>Deinococcales</taxon>
        <taxon>Deinococcaceae</taxon>
        <taxon>Deinococcus</taxon>
    </lineage>
</organism>
<gene>
    <name evidence="4" type="ordered locus">Deima_0455</name>
</gene>
<sequence length="178" mass="18961">MTPFRLRPATPEDAPAIAHVHVTSWRETYAGLMPGEFLERLTNDAARAGRTRMWTDLLNAGQDVIFVAVDAAGEVVAFASGGAARDLPGVSGELQTLYSVRAAQGHGLGRALTRAVADALHERGHTNLGLWVLASNPTRGFYAHLGGQEAGHKVEAVPGGELHEVALVWPDLTALRRA</sequence>
<dbReference type="Proteomes" id="UP000008635">
    <property type="component" value="Chromosome"/>
</dbReference>
<protein>
    <submittedName>
        <fullName evidence="4">GCN5-related N-acetyltransferase</fullName>
    </submittedName>
</protein>
<dbReference type="OrthoDB" id="5292888at2"/>
<accession>E8U4X6</accession>
<dbReference type="eggNOG" id="COG1247">
    <property type="taxonomic scope" value="Bacteria"/>
</dbReference>
<dbReference type="PANTHER" id="PTHR43877">
    <property type="entry name" value="AMINOALKYLPHOSPHONATE N-ACETYLTRANSFERASE-RELATED-RELATED"/>
    <property type="match status" value="1"/>
</dbReference>
<name>E8U4X6_DEIML</name>
<evidence type="ECO:0000256" key="2">
    <source>
        <dbReference type="ARBA" id="ARBA00023315"/>
    </source>
</evidence>
<dbReference type="InterPro" id="IPR050832">
    <property type="entry name" value="Bact_Acetyltransf"/>
</dbReference>
<dbReference type="InterPro" id="IPR000182">
    <property type="entry name" value="GNAT_dom"/>
</dbReference>
<keyword evidence="5" id="KW-1185">Reference proteome</keyword>
<dbReference type="InterPro" id="IPR016181">
    <property type="entry name" value="Acyl_CoA_acyltransferase"/>
</dbReference>
<evidence type="ECO:0000313" key="4">
    <source>
        <dbReference type="EMBL" id="ADV66115.1"/>
    </source>
</evidence>
<evidence type="ECO:0000313" key="5">
    <source>
        <dbReference type="Proteomes" id="UP000008635"/>
    </source>
</evidence>
<dbReference type="Pfam" id="PF08445">
    <property type="entry name" value="FR47"/>
    <property type="match status" value="1"/>
</dbReference>
<dbReference type="InterPro" id="IPR013653">
    <property type="entry name" value="GCN5-like_dom"/>
</dbReference>
<dbReference type="Gene3D" id="3.40.630.30">
    <property type="match status" value="1"/>
</dbReference>
<proteinExistence type="predicted"/>